<dbReference type="Proteomes" id="UP000006727">
    <property type="component" value="Chromosome 6"/>
</dbReference>
<dbReference type="EMBL" id="ABEU02000006">
    <property type="protein sequence ID" value="PNR52854.1"/>
    <property type="molecule type" value="Genomic_DNA"/>
</dbReference>
<reference evidence="1 3" key="2">
    <citation type="journal article" date="2018" name="Plant J.">
        <title>The Physcomitrella patens chromosome-scale assembly reveals moss genome structure and evolution.</title>
        <authorList>
            <person name="Lang D."/>
            <person name="Ullrich K.K."/>
            <person name="Murat F."/>
            <person name="Fuchs J."/>
            <person name="Jenkins J."/>
            <person name="Haas F.B."/>
            <person name="Piednoel M."/>
            <person name="Gundlach H."/>
            <person name="Van Bel M."/>
            <person name="Meyberg R."/>
            <person name="Vives C."/>
            <person name="Morata J."/>
            <person name="Symeonidi A."/>
            <person name="Hiss M."/>
            <person name="Muchero W."/>
            <person name="Kamisugi Y."/>
            <person name="Saleh O."/>
            <person name="Blanc G."/>
            <person name="Decker E.L."/>
            <person name="van Gessel N."/>
            <person name="Grimwood J."/>
            <person name="Hayes R.D."/>
            <person name="Graham S.W."/>
            <person name="Gunter L.E."/>
            <person name="McDaniel S.F."/>
            <person name="Hoernstein S.N.W."/>
            <person name="Larsson A."/>
            <person name="Li F.W."/>
            <person name="Perroud P.F."/>
            <person name="Phillips J."/>
            <person name="Ranjan P."/>
            <person name="Rokshar D.S."/>
            <person name="Rothfels C.J."/>
            <person name="Schneider L."/>
            <person name="Shu S."/>
            <person name="Stevenson D.W."/>
            <person name="Thummler F."/>
            <person name="Tillich M."/>
            <person name="Villarreal Aguilar J.C."/>
            <person name="Widiez T."/>
            <person name="Wong G.K."/>
            <person name="Wymore A."/>
            <person name="Zhang Y."/>
            <person name="Zimmer A.D."/>
            <person name="Quatrano R.S."/>
            <person name="Mayer K.F.X."/>
            <person name="Goodstein D."/>
            <person name="Casacuberta J.M."/>
            <person name="Vandepoele K."/>
            <person name="Reski R."/>
            <person name="Cuming A.C."/>
            <person name="Tuskan G.A."/>
            <person name="Maumus F."/>
            <person name="Salse J."/>
            <person name="Schmutz J."/>
            <person name="Rensing S.A."/>
        </authorList>
    </citation>
    <scope>NUCLEOTIDE SEQUENCE [LARGE SCALE GENOMIC DNA]</scope>
    <source>
        <strain evidence="2 3">cv. Gransden 2004</strain>
    </source>
</reference>
<dbReference type="EnsemblPlants" id="Pp3c6_20140V3.1">
    <property type="protein sequence ID" value="PAC:32976568.CDS.1"/>
    <property type="gene ID" value="Pp3c6_20140"/>
</dbReference>
<protein>
    <submittedName>
        <fullName evidence="1 2">Uncharacterized protein</fullName>
    </submittedName>
</protein>
<evidence type="ECO:0000313" key="1">
    <source>
        <dbReference type="EMBL" id="PNR52854.1"/>
    </source>
</evidence>
<reference evidence="1 3" key="1">
    <citation type="journal article" date="2008" name="Science">
        <title>The Physcomitrella genome reveals evolutionary insights into the conquest of land by plants.</title>
        <authorList>
            <person name="Rensing S."/>
            <person name="Lang D."/>
            <person name="Zimmer A."/>
            <person name="Terry A."/>
            <person name="Salamov A."/>
            <person name="Shapiro H."/>
            <person name="Nishiyama T."/>
            <person name="Perroud P.-F."/>
            <person name="Lindquist E."/>
            <person name="Kamisugi Y."/>
            <person name="Tanahashi T."/>
            <person name="Sakakibara K."/>
            <person name="Fujita T."/>
            <person name="Oishi K."/>
            <person name="Shin-I T."/>
            <person name="Kuroki Y."/>
            <person name="Toyoda A."/>
            <person name="Suzuki Y."/>
            <person name="Hashimoto A."/>
            <person name="Yamaguchi K."/>
            <person name="Sugano A."/>
            <person name="Kohara Y."/>
            <person name="Fujiyama A."/>
            <person name="Anterola A."/>
            <person name="Aoki S."/>
            <person name="Ashton N."/>
            <person name="Barbazuk W.B."/>
            <person name="Barker E."/>
            <person name="Bennetzen J."/>
            <person name="Bezanilla M."/>
            <person name="Blankenship R."/>
            <person name="Cho S.H."/>
            <person name="Dutcher S."/>
            <person name="Estelle M."/>
            <person name="Fawcett J.A."/>
            <person name="Gundlach H."/>
            <person name="Hanada K."/>
            <person name="Heyl A."/>
            <person name="Hicks K.A."/>
            <person name="Hugh J."/>
            <person name="Lohr M."/>
            <person name="Mayer K."/>
            <person name="Melkozernov A."/>
            <person name="Murata T."/>
            <person name="Nelson D."/>
            <person name="Pils B."/>
            <person name="Prigge M."/>
            <person name="Reiss B."/>
            <person name="Renner T."/>
            <person name="Rombauts S."/>
            <person name="Rushton P."/>
            <person name="Sanderfoot A."/>
            <person name="Schween G."/>
            <person name="Shiu S.-H."/>
            <person name="Stueber K."/>
            <person name="Theodoulou F.L."/>
            <person name="Tu H."/>
            <person name="Van de Peer Y."/>
            <person name="Verrier P.J."/>
            <person name="Waters E."/>
            <person name="Wood A."/>
            <person name="Yang L."/>
            <person name="Cove D."/>
            <person name="Cuming A."/>
            <person name="Hasebe M."/>
            <person name="Lucas S."/>
            <person name="Mishler D.B."/>
            <person name="Reski R."/>
            <person name="Grigoriev I."/>
            <person name="Quatrano R.S."/>
            <person name="Boore J.L."/>
        </authorList>
    </citation>
    <scope>NUCLEOTIDE SEQUENCE [LARGE SCALE GENOMIC DNA]</scope>
    <source>
        <strain evidence="2 3">cv. Gransden 2004</strain>
    </source>
</reference>
<dbReference type="AlphaFoldDB" id="A0A2K1KGE6"/>
<evidence type="ECO:0000313" key="2">
    <source>
        <dbReference type="EnsemblPlants" id="PAC:32976568.CDS.1"/>
    </source>
</evidence>
<sequence>MTHSVDYVRDSISNHSTIGITLLEVHRYQSRASMYKCLCTRTHMLGTRSMQPSSESGSISWCFLIAVQELTPHLDLLGPEC</sequence>
<organism evidence="1">
    <name type="scientific">Physcomitrium patens</name>
    <name type="common">Spreading-leaved earth moss</name>
    <name type="synonym">Physcomitrella patens</name>
    <dbReference type="NCBI Taxonomy" id="3218"/>
    <lineage>
        <taxon>Eukaryota</taxon>
        <taxon>Viridiplantae</taxon>
        <taxon>Streptophyta</taxon>
        <taxon>Embryophyta</taxon>
        <taxon>Bryophyta</taxon>
        <taxon>Bryophytina</taxon>
        <taxon>Bryopsida</taxon>
        <taxon>Funariidae</taxon>
        <taxon>Funariales</taxon>
        <taxon>Funariaceae</taxon>
        <taxon>Physcomitrium</taxon>
    </lineage>
</organism>
<proteinExistence type="predicted"/>
<keyword evidence="3" id="KW-1185">Reference proteome</keyword>
<name>A0A2K1KGE6_PHYPA</name>
<dbReference type="InParanoid" id="A0A2K1KGE6"/>
<accession>A0A2K1KGE6</accession>
<dbReference type="Gramene" id="Pp3c6_20140V3.1">
    <property type="protein sequence ID" value="PAC:32976568.CDS.1"/>
    <property type="gene ID" value="Pp3c6_20140"/>
</dbReference>
<gene>
    <name evidence="1" type="ORF">PHYPA_009229</name>
</gene>
<evidence type="ECO:0000313" key="3">
    <source>
        <dbReference type="Proteomes" id="UP000006727"/>
    </source>
</evidence>
<reference evidence="2" key="3">
    <citation type="submission" date="2020-12" db="UniProtKB">
        <authorList>
            <consortium name="EnsemblPlants"/>
        </authorList>
    </citation>
    <scope>IDENTIFICATION</scope>
</reference>